<reference evidence="1" key="1">
    <citation type="submission" date="2018-06" db="EMBL/GenBank/DDBJ databases">
        <authorList>
            <person name="Zhirakovskaya E."/>
        </authorList>
    </citation>
    <scope>NUCLEOTIDE SEQUENCE</scope>
</reference>
<organism evidence="1">
    <name type="scientific">hydrothermal vent metagenome</name>
    <dbReference type="NCBI Taxonomy" id="652676"/>
    <lineage>
        <taxon>unclassified sequences</taxon>
        <taxon>metagenomes</taxon>
        <taxon>ecological metagenomes</taxon>
    </lineage>
</organism>
<sequence length="39" mass="4694">MILSTLLLAISAYLIIRLYDKPQEPKRIPIKVRRDKRDR</sequence>
<evidence type="ECO:0000313" key="1">
    <source>
        <dbReference type="EMBL" id="VAW84015.1"/>
    </source>
</evidence>
<proteinExistence type="predicted"/>
<gene>
    <name evidence="1" type="ORF">MNBD_GAMMA16-212</name>
</gene>
<accession>A0A3B0YSY0</accession>
<protein>
    <submittedName>
        <fullName evidence="1">Uncharacterized protein</fullName>
    </submittedName>
</protein>
<dbReference type="AlphaFoldDB" id="A0A3B0YSY0"/>
<name>A0A3B0YSY0_9ZZZZ</name>
<dbReference type="EMBL" id="UOFO01000032">
    <property type="protein sequence ID" value="VAW84015.1"/>
    <property type="molecule type" value="Genomic_DNA"/>
</dbReference>